<keyword evidence="5" id="KW-0732">Signal</keyword>
<accession>A0A5B8A2V7</accession>
<feature type="binding site" evidence="4">
    <location>
        <position position="252"/>
    </location>
    <ligand>
        <name>substrate</name>
    </ligand>
</feature>
<feature type="signal peptide" evidence="5">
    <location>
        <begin position="1"/>
        <end position="23"/>
    </location>
</feature>
<evidence type="ECO:0000256" key="1">
    <source>
        <dbReference type="ARBA" id="ARBA00022801"/>
    </source>
</evidence>
<evidence type="ECO:0000256" key="2">
    <source>
        <dbReference type="ARBA" id="ARBA00038358"/>
    </source>
</evidence>
<feature type="active site" description="Nucleophile" evidence="3">
    <location>
        <position position="130"/>
    </location>
</feature>
<dbReference type="KEGG" id="hyj:FHG12_16770"/>
<gene>
    <name evidence="6" type="ORF">FHG12_16770</name>
</gene>
<feature type="binding site" evidence="4">
    <location>
        <position position="250"/>
    </location>
    <ligand>
        <name>substrate</name>
    </ligand>
</feature>
<reference evidence="6 7" key="1">
    <citation type="submission" date="2019-06" db="EMBL/GenBank/DDBJ databases">
        <authorList>
            <person name="Srinivasan S."/>
        </authorList>
    </citation>
    <scope>NUCLEOTIDE SEQUENCE [LARGE SCALE GENOMIC DNA]</scope>
    <source>
        <strain evidence="6 7">17J68-5</strain>
    </source>
</reference>
<name>A0A5B8A2V7_9BACT</name>
<feature type="active site" description="Proton donor" evidence="3">
    <location>
        <position position="192"/>
    </location>
</feature>
<protein>
    <submittedName>
        <fullName evidence="6">Glucuronyl hydrolase</fullName>
    </submittedName>
</protein>
<dbReference type="SUPFAM" id="SSF48208">
    <property type="entry name" value="Six-hairpin glycosidases"/>
    <property type="match status" value="1"/>
</dbReference>
<dbReference type="GO" id="GO:0000272">
    <property type="term" value="P:polysaccharide catabolic process"/>
    <property type="evidence" value="ECO:0007669"/>
    <property type="project" value="TreeGrafter"/>
</dbReference>
<proteinExistence type="inferred from homology"/>
<organism evidence="6 7">
    <name type="scientific">Hymenobacter jejuensis</name>
    <dbReference type="NCBI Taxonomy" id="2502781"/>
    <lineage>
        <taxon>Bacteria</taxon>
        <taxon>Pseudomonadati</taxon>
        <taxon>Bacteroidota</taxon>
        <taxon>Cytophagia</taxon>
        <taxon>Cytophagales</taxon>
        <taxon>Hymenobacteraceae</taxon>
        <taxon>Hymenobacter</taxon>
    </lineage>
</organism>
<dbReference type="Pfam" id="PF07470">
    <property type="entry name" value="Glyco_hydro_88"/>
    <property type="match status" value="1"/>
</dbReference>
<comment type="similarity">
    <text evidence="2">Belongs to the glycosyl hydrolase 88 family.</text>
</comment>
<feature type="binding site" evidence="4">
    <location>
        <position position="192"/>
    </location>
    <ligand>
        <name>substrate</name>
    </ligand>
</feature>
<evidence type="ECO:0000256" key="5">
    <source>
        <dbReference type="SAM" id="SignalP"/>
    </source>
</evidence>
<feature type="binding site" evidence="4">
    <location>
        <position position="130"/>
    </location>
    <ligand>
        <name>substrate</name>
    </ligand>
</feature>
<evidence type="ECO:0000313" key="7">
    <source>
        <dbReference type="Proteomes" id="UP000305398"/>
    </source>
</evidence>
<dbReference type="AlphaFoldDB" id="A0A5B8A2V7"/>
<dbReference type="OrthoDB" id="428577at2"/>
<dbReference type="RefSeq" id="WP_139516822.1">
    <property type="nucleotide sequence ID" value="NZ_CP040896.1"/>
</dbReference>
<keyword evidence="1 6" id="KW-0378">Hydrolase</keyword>
<evidence type="ECO:0000256" key="4">
    <source>
        <dbReference type="PIRSR" id="PIRSR610905-2"/>
    </source>
</evidence>
<feature type="chain" id="PRO_5022738193" evidence="5">
    <location>
        <begin position="24"/>
        <end position="414"/>
    </location>
</feature>
<dbReference type="PANTHER" id="PTHR36845:SF1">
    <property type="entry name" value="HYDROLASE, PUTATIVE (AFU_ORTHOLOGUE AFUA_7G05090)-RELATED"/>
    <property type="match status" value="1"/>
</dbReference>
<dbReference type="InterPro" id="IPR008928">
    <property type="entry name" value="6-hairpin_glycosidase_sf"/>
</dbReference>
<feature type="binding site" evidence="4">
    <location>
        <position position="268"/>
    </location>
    <ligand>
        <name>substrate</name>
    </ligand>
</feature>
<dbReference type="Proteomes" id="UP000305398">
    <property type="component" value="Chromosome"/>
</dbReference>
<dbReference type="PANTHER" id="PTHR36845">
    <property type="entry name" value="HYDROLASE, PUTATIVE (AFU_ORTHOLOGUE AFUA_7G05090)-RELATED"/>
    <property type="match status" value="1"/>
</dbReference>
<dbReference type="InterPro" id="IPR010905">
    <property type="entry name" value="Glyco_hydro_88"/>
</dbReference>
<feature type="binding site" evidence="4">
    <location>
        <position position="264"/>
    </location>
    <ligand>
        <name>substrate</name>
    </ligand>
</feature>
<sequence>MRSLPRFFTYLMPLLLLGGFAPSCTPKIPSAQASDSAATGFKVDQQLAYCAAQARKTVALTPDYTKLPRRIGAGKNQWEYVDREDWTSGFWPGTLWYLFENQPTDFWKGKADTFTRNLAPVLDHKTVDHDLGFMFYSSYGNGYRLTQNPAYKQVLLRAADSLATLFNPRVGTILSWPRMVKQMNWPHNTIMDNMINLELLFWASKNGGRKEFYDMAVSHARVTSQHHFRPDGTSYHVAVYDDKTGQFIKGVTHQGYSDNSMWARGQAWAIYGFTMCYRESKEPEFLDRARKSADVFIQRLPEDQVPYWDFDAPDIPKAPRDASAAAIVASALLELSTLMPDQAVAQRYRRQAENMLASLSTAQYQARDQGPAFLLHSTGHKPNGSEIDASINYADYYYLEALLRLQKLQRGKPL</sequence>
<evidence type="ECO:0000256" key="3">
    <source>
        <dbReference type="PIRSR" id="PIRSR610905-1"/>
    </source>
</evidence>
<dbReference type="EMBL" id="CP040896">
    <property type="protein sequence ID" value="QDA61648.1"/>
    <property type="molecule type" value="Genomic_DNA"/>
</dbReference>
<keyword evidence="7" id="KW-1185">Reference proteome</keyword>
<dbReference type="InterPro" id="IPR052369">
    <property type="entry name" value="UG_Glycosaminoglycan_Hydrolase"/>
</dbReference>
<dbReference type="InterPro" id="IPR012341">
    <property type="entry name" value="6hp_glycosidase-like_sf"/>
</dbReference>
<dbReference type="Gene3D" id="1.50.10.10">
    <property type="match status" value="1"/>
</dbReference>
<evidence type="ECO:0000313" key="6">
    <source>
        <dbReference type="EMBL" id="QDA61648.1"/>
    </source>
</evidence>
<dbReference type="GO" id="GO:0052757">
    <property type="term" value="F:chondroitin hydrolase activity"/>
    <property type="evidence" value="ECO:0007669"/>
    <property type="project" value="TreeGrafter"/>
</dbReference>